<evidence type="ECO:0000313" key="3">
    <source>
        <dbReference type="Proteomes" id="UP000218702"/>
    </source>
</evidence>
<dbReference type="EMBL" id="AP018316">
    <property type="protein sequence ID" value="BAZ86015.1"/>
    <property type="molecule type" value="Genomic_DNA"/>
</dbReference>
<proteinExistence type="predicted"/>
<evidence type="ECO:0000256" key="1">
    <source>
        <dbReference type="SAM" id="Phobius"/>
    </source>
</evidence>
<feature type="transmembrane region" description="Helical" evidence="1">
    <location>
        <begin position="7"/>
        <end position="27"/>
    </location>
</feature>
<dbReference type="AlphaFoldDB" id="A0A1Z4V3Z3"/>
<protein>
    <submittedName>
        <fullName evidence="2">Uncharacterized protein</fullName>
    </submittedName>
</protein>
<feature type="transmembrane region" description="Helical" evidence="1">
    <location>
        <begin position="71"/>
        <end position="90"/>
    </location>
</feature>
<dbReference type="RefSeq" id="WP_096671448.1">
    <property type="nucleotide sequence ID" value="NZ_AP018316.1"/>
</dbReference>
<evidence type="ECO:0000313" key="2">
    <source>
        <dbReference type="EMBL" id="BAZ86015.1"/>
    </source>
</evidence>
<keyword evidence="1" id="KW-0472">Membrane</keyword>
<accession>A0A1Z4V3Z3</accession>
<gene>
    <name evidence="2" type="ORF">NIES806_22210</name>
</gene>
<keyword evidence="1" id="KW-1133">Transmembrane helix</keyword>
<keyword evidence="3" id="KW-1185">Reference proteome</keyword>
<dbReference type="OrthoDB" id="487945at2"/>
<sequence>MNQIQSTLVISYVLMTSYFLTNWLIFSLRNPTSSPEDKFLSFVMVIITTILWPVVIVISCLEILKKGKLEFTTVVPVLFAIFAFSISYYLSSLHEHWLCYYDLFCHI</sequence>
<dbReference type="Proteomes" id="UP000218702">
    <property type="component" value="Chromosome"/>
</dbReference>
<organism evidence="2 3">
    <name type="scientific">Dolichospermum compactum NIES-806</name>
    <dbReference type="NCBI Taxonomy" id="1973481"/>
    <lineage>
        <taxon>Bacteria</taxon>
        <taxon>Bacillati</taxon>
        <taxon>Cyanobacteriota</taxon>
        <taxon>Cyanophyceae</taxon>
        <taxon>Nostocales</taxon>
        <taxon>Aphanizomenonaceae</taxon>
        <taxon>Dolichospermum</taxon>
        <taxon>Dolichospermum compactum</taxon>
    </lineage>
</organism>
<name>A0A1Z4V3Z3_9CYAN</name>
<feature type="transmembrane region" description="Helical" evidence="1">
    <location>
        <begin position="39"/>
        <end position="64"/>
    </location>
</feature>
<keyword evidence="1" id="KW-0812">Transmembrane</keyword>
<dbReference type="KEGG" id="dcm:NIES806_22210"/>
<reference evidence="2 3" key="1">
    <citation type="submission" date="2017-06" db="EMBL/GenBank/DDBJ databases">
        <title>Genome sequencing of cyanobaciteial culture collection at National Institute for Environmental Studies (NIES).</title>
        <authorList>
            <person name="Hirose Y."/>
            <person name="Shimura Y."/>
            <person name="Fujisawa T."/>
            <person name="Nakamura Y."/>
            <person name="Kawachi M."/>
        </authorList>
    </citation>
    <scope>NUCLEOTIDE SEQUENCE [LARGE SCALE GENOMIC DNA]</scope>
    <source>
        <strain evidence="2 3">NIES-806</strain>
    </source>
</reference>